<evidence type="ECO:0000259" key="1">
    <source>
        <dbReference type="Pfam" id="PF20183"/>
    </source>
</evidence>
<dbReference type="OrthoDB" id="3728558at2759"/>
<dbReference type="Pfam" id="PF20183">
    <property type="entry name" value="DUF6546"/>
    <property type="match status" value="1"/>
</dbReference>
<feature type="domain" description="DUF6546" evidence="1">
    <location>
        <begin position="269"/>
        <end position="471"/>
    </location>
</feature>
<reference evidence="2" key="1">
    <citation type="journal article" date="2020" name="Stud. Mycol.">
        <title>101 Dothideomycetes genomes: a test case for predicting lifestyles and emergence of pathogens.</title>
        <authorList>
            <person name="Haridas S."/>
            <person name="Albert R."/>
            <person name="Binder M."/>
            <person name="Bloem J."/>
            <person name="Labutti K."/>
            <person name="Salamov A."/>
            <person name="Andreopoulos B."/>
            <person name="Baker S."/>
            <person name="Barry K."/>
            <person name="Bills G."/>
            <person name="Bluhm B."/>
            <person name="Cannon C."/>
            <person name="Castanera R."/>
            <person name="Culley D."/>
            <person name="Daum C."/>
            <person name="Ezra D."/>
            <person name="Gonzalez J."/>
            <person name="Henrissat B."/>
            <person name="Kuo A."/>
            <person name="Liang C."/>
            <person name="Lipzen A."/>
            <person name="Lutzoni F."/>
            <person name="Magnuson J."/>
            <person name="Mondo S."/>
            <person name="Nolan M."/>
            <person name="Ohm R."/>
            <person name="Pangilinan J."/>
            <person name="Park H.-J."/>
            <person name="Ramirez L."/>
            <person name="Alfaro M."/>
            <person name="Sun H."/>
            <person name="Tritt A."/>
            <person name="Yoshinaga Y."/>
            <person name="Zwiers L.-H."/>
            <person name="Turgeon B."/>
            <person name="Goodwin S."/>
            <person name="Spatafora J."/>
            <person name="Crous P."/>
            <person name="Grigoriev I."/>
        </authorList>
    </citation>
    <scope>NUCLEOTIDE SEQUENCE</scope>
    <source>
        <strain evidence="2">CBS 122368</strain>
    </source>
</reference>
<dbReference type="RefSeq" id="XP_033691603.1">
    <property type="nucleotide sequence ID" value="XM_033834339.1"/>
</dbReference>
<dbReference type="EMBL" id="ML987189">
    <property type="protein sequence ID" value="KAF2256599.1"/>
    <property type="molecule type" value="Genomic_DNA"/>
</dbReference>
<evidence type="ECO:0000313" key="3">
    <source>
        <dbReference type="Proteomes" id="UP000800094"/>
    </source>
</evidence>
<dbReference type="Proteomes" id="UP000800094">
    <property type="component" value="Unassembled WGS sequence"/>
</dbReference>
<dbReference type="GeneID" id="54587669"/>
<proteinExistence type="predicted"/>
<sequence>MPIPSTDSELIFHSPATTFEMHWTSLAAELRGMILEALAHEGDVAHCASVCREWQAAIEQLNFHSLKLTARDIPIFKIMATRNLGLIRYIWYSIELRNYDCTECDLDETEDVMDANRATVEDGMRTMFCALSERLPDGNMTLDISIHSPSGSQHHFKYIRFEPANTLSSRDPLKPSSHHDSVHSSSAPLPSIAAIDRISRTSSFRRVPCVTHLLLRRQTRRRWDPVALSRLTARLPNVQDICFEPWREWGRLNQRRMDIRSERFLKSLIPNNMERMITFEDLNETYISANSTGLHESLDAEPIRTASTQVTKGLAEASLGLQHLSAAFIIDASQFWEVRQSNWVWEQLLTLSLTSRDLVPHTEPKDINGLIHSAARAIKKMPKLRIMELWNGGQGHAAVFRYKSVKAGGCASIAWRGSWSLKFETGVVTAWENVAGASHAGYLHIQNELLRPLQIRSHGEAVLILELETEVACPVSIQQIHREHLQITT</sequence>
<accession>A0A6A6J1J9</accession>
<protein>
    <recommendedName>
        <fullName evidence="1">DUF6546 domain-containing protein</fullName>
    </recommendedName>
</protein>
<gene>
    <name evidence="2" type="ORF">BU26DRAFT_574872</name>
</gene>
<dbReference type="InterPro" id="IPR046676">
    <property type="entry name" value="DUF6546"/>
</dbReference>
<evidence type="ECO:0000313" key="2">
    <source>
        <dbReference type="EMBL" id="KAF2256599.1"/>
    </source>
</evidence>
<dbReference type="AlphaFoldDB" id="A0A6A6J1J9"/>
<name>A0A6A6J1J9_9PLEO</name>
<keyword evidence="3" id="KW-1185">Reference proteome</keyword>
<organism evidence="2 3">
    <name type="scientific">Trematosphaeria pertusa</name>
    <dbReference type="NCBI Taxonomy" id="390896"/>
    <lineage>
        <taxon>Eukaryota</taxon>
        <taxon>Fungi</taxon>
        <taxon>Dikarya</taxon>
        <taxon>Ascomycota</taxon>
        <taxon>Pezizomycotina</taxon>
        <taxon>Dothideomycetes</taxon>
        <taxon>Pleosporomycetidae</taxon>
        <taxon>Pleosporales</taxon>
        <taxon>Massarineae</taxon>
        <taxon>Trematosphaeriaceae</taxon>
        <taxon>Trematosphaeria</taxon>
    </lineage>
</organism>